<evidence type="ECO:0000313" key="1">
    <source>
        <dbReference type="EMBL" id="PSH64968.1"/>
    </source>
</evidence>
<protein>
    <submittedName>
        <fullName evidence="1">Uncharacterized protein</fullName>
    </submittedName>
</protein>
<dbReference type="RefSeq" id="WP_106663382.1">
    <property type="nucleotide sequence ID" value="NZ_PGGM01000003.1"/>
</dbReference>
<comment type="caution">
    <text evidence="1">The sequence shown here is derived from an EMBL/GenBank/DDBJ whole genome shotgun (WGS) entry which is preliminary data.</text>
</comment>
<sequence length="69" mass="7664">MLEKLEPTLDELLTEPIIRLVMASDGVKADDIRKVMSEAQIELCSVDAIAATSAFRPNPADCNIYHRFS</sequence>
<keyword evidence="2" id="KW-1185">Reference proteome</keyword>
<reference evidence="2" key="1">
    <citation type="submission" date="2017-11" db="EMBL/GenBank/DDBJ databases">
        <authorList>
            <person name="Kuznetsova I."/>
            <person name="Sazanova A."/>
            <person name="Chirak E."/>
            <person name="Safronova V."/>
            <person name="Willems A."/>
        </authorList>
    </citation>
    <scope>NUCLEOTIDE SEQUENCE [LARGE SCALE GENOMIC DNA]</scope>
    <source>
        <strain evidence="2">CCBAU 03422</strain>
    </source>
</reference>
<dbReference type="Proteomes" id="UP000241764">
    <property type="component" value="Unassembled WGS sequence"/>
</dbReference>
<proteinExistence type="predicted"/>
<organism evidence="1 2">
    <name type="scientific">Phyllobacterium sophorae</name>
    <dbReference type="NCBI Taxonomy" id="1520277"/>
    <lineage>
        <taxon>Bacteria</taxon>
        <taxon>Pseudomonadati</taxon>
        <taxon>Pseudomonadota</taxon>
        <taxon>Alphaproteobacteria</taxon>
        <taxon>Hyphomicrobiales</taxon>
        <taxon>Phyllobacteriaceae</taxon>
        <taxon>Phyllobacterium</taxon>
    </lineage>
</organism>
<accession>A0A2P7BEW6</accession>
<evidence type="ECO:0000313" key="2">
    <source>
        <dbReference type="Proteomes" id="UP000241764"/>
    </source>
</evidence>
<dbReference type="EMBL" id="PGGM01000003">
    <property type="protein sequence ID" value="PSH64968.1"/>
    <property type="molecule type" value="Genomic_DNA"/>
</dbReference>
<gene>
    <name evidence="1" type="ORF">CU103_07920</name>
</gene>
<name>A0A2P7BEW6_9HYPH</name>
<dbReference type="AlphaFoldDB" id="A0A2P7BEW6"/>